<feature type="transmembrane region" description="Helical" evidence="1">
    <location>
        <begin position="6"/>
        <end position="25"/>
    </location>
</feature>
<evidence type="ECO:0000256" key="1">
    <source>
        <dbReference type="SAM" id="Phobius"/>
    </source>
</evidence>
<keyword evidence="1" id="KW-0472">Membrane</keyword>
<comment type="caution">
    <text evidence="3">The sequence shown here is derived from an EMBL/GenBank/DDBJ whole genome shotgun (WGS) entry which is preliminary data.</text>
</comment>
<dbReference type="Proteomes" id="UP000094067">
    <property type="component" value="Unassembled WGS sequence"/>
</dbReference>
<dbReference type="InterPro" id="IPR052173">
    <property type="entry name" value="Beta-lactam_resp_regulator"/>
</dbReference>
<dbReference type="Pfam" id="PF05569">
    <property type="entry name" value="Peptidase_M56"/>
    <property type="match status" value="1"/>
</dbReference>
<dbReference type="EMBL" id="MCGH01000002">
    <property type="protein sequence ID" value="ODM06721.1"/>
    <property type="molecule type" value="Genomic_DNA"/>
</dbReference>
<feature type="transmembrane region" description="Helical" evidence="1">
    <location>
        <begin position="113"/>
        <end position="133"/>
    </location>
</feature>
<protein>
    <submittedName>
        <fullName evidence="3">Regulatory protein BlaR1</fullName>
    </submittedName>
</protein>
<name>A0A1E3AE46_9FIRM</name>
<dbReference type="InterPro" id="IPR008756">
    <property type="entry name" value="Peptidase_M56"/>
</dbReference>
<dbReference type="CDD" id="cd07341">
    <property type="entry name" value="M56_BlaR1_MecR1_like"/>
    <property type="match status" value="1"/>
</dbReference>
<dbReference type="PANTHER" id="PTHR34978:SF3">
    <property type="entry name" value="SLR0241 PROTEIN"/>
    <property type="match status" value="1"/>
</dbReference>
<dbReference type="PANTHER" id="PTHR34978">
    <property type="entry name" value="POSSIBLE SENSOR-TRANSDUCER PROTEIN BLAR"/>
    <property type="match status" value="1"/>
</dbReference>
<evidence type="ECO:0000313" key="3">
    <source>
        <dbReference type="EMBL" id="ODM06721.1"/>
    </source>
</evidence>
<keyword evidence="1" id="KW-1133">Transmembrane helix</keyword>
<reference evidence="3 4" key="1">
    <citation type="submission" date="2016-07" db="EMBL/GenBank/DDBJ databases">
        <title>Characterization of isolates of Eisenbergiella tayi derived from blood cultures, using whole genome sequencing.</title>
        <authorList>
            <person name="Burdz T."/>
            <person name="Wiebe D."/>
            <person name="Huynh C."/>
            <person name="Bernard K."/>
        </authorList>
    </citation>
    <scope>NUCLEOTIDE SEQUENCE [LARGE SCALE GENOMIC DNA]</scope>
    <source>
        <strain evidence="3 4">NML 110608</strain>
    </source>
</reference>
<feature type="transmembrane region" description="Helical" evidence="1">
    <location>
        <begin position="37"/>
        <end position="57"/>
    </location>
</feature>
<keyword evidence="1" id="KW-0812">Transmembrane</keyword>
<evidence type="ECO:0000313" key="4">
    <source>
        <dbReference type="Proteomes" id="UP000094067"/>
    </source>
</evidence>
<feature type="domain" description="Peptidase M56" evidence="2">
    <location>
        <begin position="7"/>
        <end position="311"/>
    </location>
</feature>
<organism evidence="3 4">
    <name type="scientific">Eisenbergiella tayi</name>
    <dbReference type="NCBI Taxonomy" id="1432052"/>
    <lineage>
        <taxon>Bacteria</taxon>
        <taxon>Bacillati</taxon>
        <taxon>Bacillota</taxon>
        <taxon>Clostridia</taxon>
        <taxon>Lachnospirales</taxon>
        <taxon>Lachnospiraceae</taxon>
        <taxon>Eisenbergiella</taxon>
    </lineage>
</organism>
<dbReference type="AlphaFoldDB" id="A0A1E3AE46"/>
<feature type="transmembrane region" description="Helical" evidence="1">
    <location>
        <begin position="320"/>
        <end position="343"/>
    </location>
</feature>
<dbReference type="RefSeq" id="WP_069152559.1">
    <property type="nucleotide sequence ID" value="NZ_MCGH01000002.1"/>
</dbReference>
<gene>
    <name evidence="3" type="primary">blaR1_2</name>
    <name evidence="3" type="ORF">BEI61_02611</name>
</gene>
<evidence type="ECO:0000259" key="2">
    <source>
        <dbReference type="Pfam" id="PF05569"/>
    </source>
</evidence>
<sequence>MNSLIETVLSLSLSGSLVILFLFFLKALLKNRTSKRWQYYIWLIALLRLLLPFTPGISPVGVLFHSLEQNISQANVFFIEENEAVRLQEENGYPEAPLSGTRPWDSSSVSGGIISFMSVFPLLLWFLWLVLFVRKVTIYQSFIRYVKAGSSEVSDVAVLDRLASAAEQAGVNKPVELYCNPLVSTPLLIGFVRPCIILPTIDLPNSDFQYIALHELTHYKRGDMFYKWFVQLVVCLHWFNPLVYLMDQDISRLCELSCDEAVIRKLDAAGQHGYGDTLINAISVGGHYKNSLASVTLNESKELLKERLEAIMNFNKRKKLMIPVALSATLLLCSCASAAGAYLPFNDDLEKIEAVMYGLSDSDTKTTAAQKEIRLKGNEQGPPAVLDKDSSGLLEISFRIDTLSPHSEVCIGAVPDLGSAKKVLYEVRAAHGKNLYMGIRMPKNGNLIVWSSYQEGRSQMHYESEDGIYHSPDYSGNYYIYVGSQKNKLTDISGTVRIQYEADPSSQQPEPAEGSSYMENYISMMGLNNCQVRGTAHQEANSPVLQLTSLSAKKDTEITITGTLKNQSGYAKLVYTAEDGEQTIIADGNDGAFSTAVVIKKGVGVIHFTGDNIICDFDLDIKNTDLLHCSFLSVY</sequence>
<dbReference type="PATRIC" id="fig|1432052.4.peg.2913"/>
<accession>A0A1E3AE46</accession>
<proteinExistence type="predicted"/>